<feature type="transmembrane region" description="Helical" evidence="3">
    <location>
        <begin position="218"/>
        <end position="244"/>
    </location>
</feature>
<feature type="transmembrane region" description="Helical" evidence="3">
    <location>
        <begin position="3301"/>
        <end position="3322"/>
    </location>
</feature>
<keyword evidence="6" id="KW-0695">RNA-directed DNA polymerase</keyword>
<dbReference type="InterPro" id="IPR041577">
    <property type="entry name" value="RT_RNaseH_2"/>
</dbReference>
<dbReference type="PANTHER" id="PTHR35046">
    <property type="entry name" value="ZINC KNUCKLE (CCHC-TYPE) FAMILY PROTEIN"/>
    <property type="match status" value="1"/>
</dbReference>
<dbReference type="CDD" id="cd01650">
    <property type="entry name" value="RT_nLTR_like"/>
    <property type="match status" value="1"/>
</dbReference>
<evidence type="ECO:0000256" key="1">
    <source>
        <dbReference type="ARBA" id="ARBA00022729"/>
    </source>
</evidence>
<feature type="compositionally biased region" description="Polar residues" evidence="2">
    <location>
        <begin position="692"/>
        <end position="706"/>
    </location>
</feature>
<feature type="transmembrane region" description="Helical" evidence="3">
    <location>
        <begin position="3104"/>
        <end position="3124"/>
    </location>
</feature>
<feature type="transmembrane region" description="Helical" evidence="3">
    <location>
        <begin position="3199"/>
        <end position="3222"/>
    </location>
</feature>
<keyword evidence="3" id="KW-0812">Transmembrane</keyword>
<evidence type="ECO:0000259" key="5">
    <source>
        <dbReference type="PROSITE" id="PS50994"/>
    </source>
</evidence>
<dbReference type="Pfam" id="PF00078">
    <property type="entry name" value="RVT_1"/>
    <property type="match status" value="1"/>
</dbReference>
<name>A0A8T2C508_9BRAS</name>
<feature type="transmembrane region" description="Helical" evidence="3">
    <location>
        <begin position="3078"/>
        <end position="3098"/>
    </location>
</feature>
<dbReference type="GO" id="GO:0015074">
    <property type="term" value="P:DNA integration"/>
    <property type="evidence" value="ECO:0007669"/>
    <property type="project" value="InterPro"/>
</dbReference>
<dbReference type="FunFam" id="1.10.340.70:FF:000001">
    <property type="entry name" value="Retrovirus-related Pol polyprotein from transposon gypsy-like Protein"/>
    <property type="match status" value="1"/>
</dbReference>
<dbReference type="FunFam" id="3.30.70.270:FF:000020">
    <property type="entry name" value="Transposon Tf2-6 polyprotein-like Protein"/>
    <property type="match status" value="1"/>
</dbReference>
<feature type="transmembrane region" description="Helical" evidence="3">
    <location>
        <begin position="175"/>
        <end position="198"/>
    </location>
</feature>
<dbReference type="Pfam" id="PF17919">
    <property type="entry name" value="RT_RNaseH_2"/>
    <property type="match status" value="1"/>
</dbReference>
<organism evidence="6 7">
    <name type="scientific">Arabidopsis thaliana x Arabidopsis arenosa</name>
    <dbReference type="NCBI Taxonomy" id="1240361"/>
    <lineage>
        <taxon>Eukaryota</taxon>
        <taxon>Viridiplantae</taxon>
        <taxon>Streptophyta</taxon>
        <taxon>Embryophyta</taxon>
        <taxon>Tracheophyta</taxon>
        <taxon>Spermatophyta</taxon>
        <taxon>Magnoliopsida</taxon>
        <taxon>eudicotyledons</taxon>
        <taxon>Gunneridae</taxon>
        <taxon>Pentapetalae</taxon>
        <taxon>rosids</taxon>
        <taxon>malvids</taxon>
        <taxon>Brassicales</taxon>
        <taxon>Brassicaceae</taxon>
        <taxon>Camelineae</taxon>
        <taxon>Arabidopsis</taxon>
    </lineage>
</organism>
<dbReference type="InterPro" id="IPR041588">
    <property type="entry name" value="Integrase_H2C2"/>
</dbReference>
<dbReference type="CDD" id="cd09272">
    <property type="entry name" value="RNase_HI_RT_Ty1"/>
    <property type="match status" value="1"/>
</dbReference>
<reference evidence="6 7" key="1">
    <citation type="submission" date="2020-12" db="EMBL/GenBank/DDBJ databases">
        <title>Concerted genomic and epigenomic changes stabilize Arabidopsis allopolyploids.</title>
        <authorList>
            <person name="Chen Z."/>
        </authorList>
    </citation>
    <scope>NUCLEOTIDE SEQUENCE [LARGE SCALE GENOMIC DNA]</scope>
    <source>
        <strain evidence="6">Allo738</strain>
        <tissue evidence="6">Leaf</tissue>
    </source>
</reference>
<keyword evidence="6" id="KW-0548">Nucleotidyltransferase</keyword>
<dbReference type="Pfam" id="PF05617">
    <property type="entry name" value="Prolamin_like"/>
    <property type="match status" value="1"/>
</dbReference>
<dbReference type="PROSITE" id="PS50994">
    <property type="entry name" value="INTEGRASE"/>
    <property type="match status" value="1"/>
</dbReference>
<dbReference type="PANTHER" id="PTHR35046:SF9">
    <property type="entry name" value="RNA-DIRECTED DNA POLYMERASE"/>
    <property type="match status" value="1"/>
</dbReference>
<dbReference type="InterPro" id="IPR000477">
    <property type="entry name" value="RT_dom"/>
</dbReference>
<comment type="caution">
    <text evidence="6">The sequence shown here is derived from an EMBL/GenBank/DDBJ whole genome shotgun (WGS) entry which is preliminary data.</text>
</comment>
<feature type="transmembrane region" description="Helical" evidence="3">
    <location>
        <begin position="3040"/>
        <end position="3057"/>
    </location>
</feature>
<feature type="region of interest" description="Disordered" evidence="2">
    <location>
        <begin position="575"/>
        <end position="631"/>
    </location>
</feature>
<accession>A0A8T2C508</accession>
<dbReference type="CDD" id="cd09274">
    <property type="entry name" value="RNase_HI_RT_Ty3"/>
    <property type="match status" value="1"/>
</dbReference>
<dbReference type="InterPro" id="IPR001584">
    <property type="entry name" value="Integrase_cat-core"/>
</dbReference>
<dbReference type="Pfam" id="PF24626">
    <property type="entry name" value="SH3_Tf2-1"/>
    <property type="match status" value="1"/>
</dbReference>
<dbReference type="Pfam" id="PF17921">
    <property type="entry name" value="Integrase_H2C2"/>
    <property type="match status" value="1"/>
</dbReference>
<feature type="transmembrane region" description="Helical" evidence="3">
    <location>
        <begin position="140"/>
        <end position="163"/>
    </location>
</feature>
<dbReference type="Pfam" id="PF16913">
    <property type="entry name" value="PUNUT"/>
    <property type="match status" value="2"/>
</dbReference>
<feature type="transmembrane region" description="Helical" evidence="3">
    <location>
        <begin position="3242"/>
        <end position="3268"/>
    </location>
</feature>
<feature type="transmembrane region" description="Helical" evidence="3">
    <location>
        <begin position="2993"/>
        <end position="3020"/>
    </location>
</feature>
<dbReference type="Proteomes" id="UP000694240">
    <property type="component" value="Chromosome 6"/>
</dbReference>
<keyword evidence="3" id="KW-0472">Membrane</keyword>
<sequence>MIKDISPTYMPTFTHCLARKKIQLYKGNVEKDLHDVEHEMKTLPCKIDTCEALASYGNKVQAHLRVINMKIRELKGNVEKDLHDVEHEMETLPSIINKQNFNRWIILSMVLSGAATGLGITSSSDAYIPCENNEGSRMSSGAWCAFFGTVAFSLSLCIMQLGFQKVIPTTESRVSAVMLMQTNASMIATLICLVGLFVSGEFKDIKDDLETFKKGKQLYVWSLTGLSLAWQVMSLGLVGLVCLASSLFSNVVSFCATPLANILLMLAFRFMDADIKCFKEGALVAGILGFASYEVPKDVAISPAMEYDMEISHHYSHKQLDFLEACADKPSTKCGNEVFKNMLDETTPITDACCRDILKMGKNCHLGLVQIIFATYEFKNFASKEVYSDIKILTSGDIIPHIPELSGPSHTTRPTISDILIRKPVHAMVGDVETVRNFLSVSRSSSEAKYKGVANVVSETIWLRNLFLELHLPMTSATLVYCDNISVVYLSSNPVKHQRTKHIEINIHFVRERVALGQVRVLHVPSAHQYADIFTKGRPSPIFIDFRSSLSILPPNAPIARNFLSRKLRSLSFDLHRRRSRRGSPPATMVKKKRHKKETLGRNPTGTVTSVSSSGSKSAHGSHDSAAKCSVNSKPAAAPVATPTSVSPAVLQKQDIHVSTSVAETAVISSNPKSSIPQIETSMVQTPAAAQISDQTAPGQSKSISPLTGIPSSRLEGKSKTCATVSKLSPSAATDSDPNPFTEWKDLLKGSSVRCRKKVKLSPSTLFTPLSMEFGVNKGVTLLFQNWKVTRSCFVFLVQLPDGESLAKAYGKSTGKQCLLLWSPGLQPEKPQLSMVPVWLDFTGVPLQFFNRESLEHIAGLAGHPICLHPSTENLTNIEVAKVYTFIDPRKPLPEAVNARFESGLVKRIQVSSPWLPSVCSHCKKVGHTVSRCPAVSPTCTACNSVKYTTENCPRTRKDGKRMKDKAPISSQNPTVPQPNFVKNQVQIGVISKDASKSGISLKDPRPRPVLHSSQEVVSVLPEKVQVQIGFIVSSQGLRVDEEKVKAIQEWPTPSNISQVRSFHGLASFYRRFVKDFSTLAAPLTAVIKKDVEFKWGEAQEQAFTALKDRLSNAPVLALPDFTNTFEIECDASGLGIGAVLTQGGKPIAYFSEKLNGATLNYPTYDKELYALVRAMETWQHYLLAKECVIHTDHETLKHLRGQTNLKRRHAKWLEFIETFPYVIKYKKGKDNVVADALSRRHALISTMDAKVLGFELIIPLYESDPDFAESYTNPGKGGHVSFYIHNGYLFKDKRLCIPQCSLRDLIVREAHGGGLMGHFGVEKTLAMLKEHFFWPHLKKSVETFIARCITCKKAKSRVQPHGLYLPLPIPTSPWVDISMDFVLGLPKIRHKDSIFVVVDRFSKMAHFIPCAKTNDATQTADLFFKEVVRLHGVPRTIVSDRDTKFLGHFWRTLWKKLGTKLLFSTTCHPQTDGQTEVVNRTLGTLLRATIGRNLKNWLDALPFVEFAYNRAIHSATLMSPFQVVYGFNPNTPLDLTPLPQKDFLDLDGEKKADQIKKLHLKVKERLEKTNEQRVKAANKGRKQVIFEVGEWVWLHMRPERFPNQRSSKLSPRGDGPFKILEKINDNAYKLDLPSEFKVSTTFNVSDLARFDTGENVLGSKPHEEGGSDEDIEPPSHIIQAPYVPSGPMTRTRSKGLEKKFNIFVEQLEREGLIPLDQFEAIRLTSSESSQLKAVLNEVPPTTPDDPGDEPHTKLKLSESTFRRTKELPEINYKSPDMGRTASVCLRSPRTKKSASLDFTRAFPKPMVGHEGLCVDLSASLFGDKDKKCNYVDETSYVSSEVSLSEEDDNPDDVNDRGFNNSVKRRWFRKWLKLNQPIFGGLIETHVCPEKAPSIINKVFPGWSFESNYEYSDLGKIWVVWHPSVRVTVISKSLQLISCIVKLPFLQAEFAVSFTYASTCKNMRKLLWAEIQSLSCSQQISGIPWTVFGDFNQVLNASEHSSVDQFSSNSGMRAFNQCILTAALSDLPFCGATFTWSNKHDIGVVAKKLDRILVNDLWLQKFPNSIAVFGEPGISDHSPSCLFLDSLKPKLKKPFKFQSHLSKNPEFVPLIESCWNSLTFDGSKMLKVSKKLKELKGIIRHFSKENYSGIEQRVSEAYNDLLVCQQHLLASPSQATMVAEKAAFNKWSMLAGAEDSFLKQRSKVQFLAEGDSNTAYFHRTIKTRQSQNHIHFLLDDADNVIDSREGLNAHIVEYFETLLGGPDFSTSSSSEEIAGLVLYRCSPTIAETLSAPFTSVEIQDAFFALPKCKAPGPDGYPAEFFTDLWKIVGKEVIDAISEFFNTGRLLAENVLLATELVQGYNWKKISRRAMLKVDLKKAFDSVNWDFILNILHAMSFPPSFINLISECITTTRFSVCINGELCGYFKGTKGLRQGDPLSPYLFVLAVEVFSQMLNRDYQIKRIGYHPMASNPQVSHLAFADDIMIFFYGKESSLRNISGVIDDFAKWSGLEMNKSKTELFTAGLNQVEVDGISSLGFQLGSMPIRYLGLPLLHRKLKIQDYRPLLDKISSRFSSWSSRALSYAGRRQLISSVIFSTINFWLQALILPKECLKKIESLCSRFLWNGDISSQPKAKVSWDVVCLPKHEGGLGLRNFHTWNKTLCLKLIWLLHAGGNSLWVLWMKKNRMKTSFMWNSNEKQQTSWTWKALLNLRTLASRFIKAKVGNGRSTSFWFDSWLEVGPLFHIFGNDGPRQTGVPLNATIASVCSATGWKLRPARSMEAENLQILLTTIPLPIESAGPDLYLWHVDGVDLDSFSAKKTWESLRQRREPQAWTANVWFKGAIPRHAFHMWITHLNRLPTRSRLVKWGMQVQPSCCLCGKYVEERDHLFLRCEVSEELWSLAIKRLGYRPLLFHTWTAFSAWLGAFDNVSSRPLRRLVCQAIIYAICPFFIFMGLHTKSSDRITQEEANIGVENQPRATTSIALGRSHILKTRNWWICIFICSGLVVTGRVLSTLLLNFYFIQTGRDACDDPKQFKGTWLQSFVQNAAFPSIAFLLLLWRSLFSTHKETQSSSSSFGKLFILYISLGVLFAAYSQLYAIGRTHCVFFFWIFTTQLIFTSIFTAIINKHKFNRWIILSIVPSGVATGITSSDDAYYPCESEGWKMSYGAWCAFFGTVAFSLSLCIMQLGFQKVIQNTESRVSAVMLMQTNASMIATLICLVVLFVSGEYKDIKEDFVTFKKGKPLYVLSLIGLSLAWQVMSLGLVGLVCLASSLFSNVVNFSATPLANIFVVLAFRFMDDDIEWFKGGALLAGILGFASYVYSLYKATKKQEIASQTELVRL</sequence>
<keyword evidence="6" id="KW-0808">Transferase</keyword>
<feature type="transmembrane region" description="Helical" evidence="3">
    <location>
        <begin position="101"/>
        <end position="120"/>
    </location>
</feature>
<evidence type="ECO:0000256" key="3">
    <source>
        <dbReference type="SAM" id="Phobius"/>
    </source>
</evidence>
<feature type="region of interest" description="Disordered" evidence="2">
    <location>
        <begin position="684"/>
        <end position="715"/>
    </location>
</feature>
<feature type="transmembrane region" description="Helical" evidence="3">
    <location>
        <begin position="251"/>
        <end position="271"/>
    </location>
</feature>
<keyword evidence="7" id="KW-1185">Reference proteome</keyword>
<feature type="region of interest" description="Disordered" evidence="2">
    <location>
        <begin position="1655"/>
        <end position="1692"/>
    </location>
</feature>
<proteinExistence type="predicted"/>
<dbReference type="GO" id="GO:0003964">
    <property type="term" value="F:RNA-directed DNA polymerase activity"/>
    <property type="evidence" value="ECO:0007669"/>
    <property type="project" value="UniProtKB-KW"/>
</dbReference>
<feature type="transmembrane region" description="Helical" evidence="3">
    <location>
        <begin position="3275"/>
        <end position="3295"/>
    </location>
</feature>
<evidence type="ECO:0000256" key="2">
    <source>
        <dbReference type="SAM" id="MobiDB-lite"/>
    </source>
</evidence>
<protein>
    <submittedName>
        <fullName evidence="6">Reverse transcriptase zinc-binding domain</fullName>
    </submittedName>
</protein>
<dbReference type="InterPro" id="IPR056924">
    <property type="entry name" value="SH3_Tf2-1"/>
</dbReference>
<dbReference type="Pfam" id="PF13966">
    <property type="entry name" value="zf-RVT"/>
    <property type="match status" value="1"/>
</dbReference>
<evidence type="ECO:0000259" key="4">
    <source>
        <dbReference type="PROSITE" id="PS50878"/>
    </source>
</evidence>
<evidence type="ECO:0000313" key="6">
    <source>
        <dbReference type="EMBL" id="KAG7594375.1"/>
    </source>
</evidence>
<feature type="transmembrane region" description="Helical" evidence="3">
    <location>
        <begin position="2935"/>
        <end position="2953"/>
    </location>
</feature>
<keyword evidence="3" id="KW-1133">Transmembrane helix</keyword>
<dbReference type="InterPro" id="IPR026960">
    <property type="entry name" value="RVT-Znf"/>
</dbReference>
<dbReference type="InterPro" id="IPR008502">
    <property type="entry name" value="Prolamin-like"/>
</dbReference>
<feature type="domain" description="Reverse transcriptase" evidence="4">
    <location>
        <begin position="2286"/>
        <end position="2550"/>
    </location>
</feature>
<evidence type="ECO:0000313" key="7">
    <source>
        <dbReference type="Proteomes" id="UP000694240"/>
    </source>
</evidence>
<feature type="transmembrane region" description="Helical" evidence="3">
    <location>
        <begin position="3131"/>
        <end position="3148"/>
    </location>
</feature>
<dbReference type="PROSITE" id="PS50878">
    <property type="entry name" value="RT_POL"/>
    <property type="match status" value="1"/>
</dbReference>
<feature type="domain" description="Integrase catalytic" evidence="5">
    <location>
        <begin position="1370"/>
        <end position="1529"/>
    </location>
</feature>
<dbReference type="EMBL" id="JAEFBK010000006">
    <property type="protein sequence ID" value="KAG7594375.1"/>
    <property type="molecule type" value="Genomic_DNA"/>
</dbReference>
<feature type="compositionally biased region" description="Low complexity" evidence="2">
    <location>
        <begin position="605"/>
        <end position="619"/>
    </location>
</feature>
<gene>
    <name evidence="6" type="ORF">ISN45_Aa01g031310</name>
</gene>
<feature type="region of interest" description="Disordered" evidence="2">
    <location>
        <begin position="954"/>
        <end position="978"/>
    </location>
</feature>
<keyword evidence="1" id="KW-0732">Signal</keyword>
<feature type="transmembrane region" description="Helical" evidence="3">
    <location>
        <begin position="3164"/>
        <end position="3187"/>
    </location>
</feature>